<name>A0A975FKV4_9MICO</name>
<accession>A0A975FKV4</accession>
<evidence type="ECO:0000256" key="5">
    <source>
        <dbReference type="ARBA" id="ARBA00023136"/>
    </source>
</evidence>
<dbReference type="RefSeq" id="WP_210896386.1">
    <property type="nucleotide sequence ID" value="NZ_CP071696.1"/>
</dbReference>
<dbReference type="InterPro" id="IPR007816">
    <property type="entry name" value="ResB-like_domain"/>
</dbReference>
<reference evidence="9" key="1">
    <citation type="submission" date="2021-03" db="EMBL/GenBank/DDBJ databases">
        <title>Agromyces archimandritus sp. nov., isolated from the cockroach Archimandrita tessellata.</title>
        <authorList>
            <person name="Guzman J."/>
            <person name="Ortuzar M."/>
            <person name="Poehlein A."/>
            <person name="Daniel R."/>
            <person name="Trujillo M."/>
            <person name="Vilcinskas A."/>
        </authorList>
    </citation>
    <scope>NUCLEOTIDE SEQUENCE</scope>
    <source>
        <strain evidence="9">G127AT</strain>
    </source>
</reference>
<feature type="transmembrane region" description="Helical" evidence="7">
    <location>
        <begin position="58"/>
        <end position="75"/>
    </location>
</feature>
<dbReference type="AlphaFoldDB" id="A0A975FKV4"/>
<feature type="transmembrane region" description="Helical" evidence="7">
    <location>
        <begin position="496"/>
        <end position="515"/>
    </location>
</feature>
<evidence type="ECO:0000256" key="6">
    <source>
        <dbReference type="SAM" id="MobiDB-lite"/>
    </source>
</evidence>
<feature type="transmembrane region" description="Helical" evidence="7">
    <location>
        <begin position="112"/>
        <end position="130"/>
    </location>
</feature>
<keyword evidence="10" id="KW-1185">Reference proteome</keyword>
<dbReference type="Pfam" id="PF05140">
    <property type="entry name" value="ResB"/>
    <property type="match status" value="1"/>
</dbReference>
<dbReference type="InterPro" id="IPR023494">
    <property type="entry name" value="Cyt_c_bgen_Ccs1/CcsB/ResB"/>
</dbReference>
<evidence type="ECO:0000256" key="4">
    <source>
        <dbReference type="ARBA" id="ARBA00022989"/>
    </source>
</evidence>
<evidence type="ECO:0000256" key="7">
    <source>
        <dbReference type="SAM" id="Phobius"/>
    </source>
</evidence>
<proteinExistence type="predicted"/>
<dbReference type="GO" id="GO:0017004">
    <property type="term" value="P:cytochrome complex assembly"/>
    <property type="evidence" value="ECO:0007669"/>
    <property type="project" value="UniProtKB-KW"/>
</dbReference>
<evidence type="ECO:0000313" key="9">
    <source>
        <dbReference type="EMBL" id="QTX03617.1"/>
    </source>
</evidence>
<dbReference type="Proteomes" id="UP000671914">
    <property type="component" value="Chromosome"/>
</dbReference>
<feature type="compositionally biased region" description="Basic and acidic residues" evidence="6">
    <location>
        <begin position="12"/>
        <end position="32"/>
    </location>
</feature>
<dbReference type="EMBL" id="CP071696">
    <property type="protein sequence ID" value="QTX03617.1"/>
    <property type="molecule type" value="Genomic_DNA"/>
</dbReference>
<organism evidence="9 10">
    <name type="scientific">Agromyces archimandritae</name>
    <dbReference type="NCBI Taxonomy" id="2781962"/>
    <lineage>
        <taxon>Bacteria</taxon>
        <taxon>Bacillati</taxon>
        <taxon>Actinomycetota</taxon>
        <taxon>Actinomycetes</taxon>
        <taxon>Micrococcales</taxon>
        <taxon>Microbacteriaceae</taxon>
        <taxon>Agromyces</taxon>
    </lineage>
</organism>
<feature type="transmembrane region" description="Helical" evidence="7">
    <location>
        <begin position="212"/>
        <end position="233"/>
    </location>
</feature>
<evidence type="ECO:0000256" key="2">
    <source>
        <dbReference type="ARBA" id="ARBA00022692"/>
    </source>
</evidence>
<evidence type="ECO:0000256" key="3">
    <source>
        <dbReference type="ARBA" id="ARBA00022748"/>
    </source>
</evidence>
<evidence type="ECO:0000256" key="1">
    <source>
        <dbReference type="ARBA" id="ARBA00004141"/>
    </source>
</evidence>
<feature type="domain" description="ResB-like" evidence="8">
    <location>
        <begin position="55"/>
        <end position="551"/>
    </location>
</feature>
<keyword evidence="4 7" id="KW-1133">Transmembrane helix</keyword>
<keyword evidence="3" id="KW-0201">Cytochrome c-type biogenesis</keyword>
<evidence type="ECO:0000313" key="10">
    <source>
        <dbReference type="Proteomes" id="UP000671914"/>
    </source>
</evidence>
<keyword evidence="2 7" id="KW-0812">Transmembrane</keyword>
<dbReference type="PANTHER" id="PTHR31566">
    <property type="entry name" value="CYTOCHROME C BIOGENESIS PROTEIN CCS1, CHLOROPLASTIC"/>
    <property type="match status" value="1"/>
</dbReference>
<dbReference type="GO" id="GO:0016020">
    <property type="term" value="C:membrane"/>
    <property type="evidence" value="ECO:0007669"/>
    <property type="project" value="UniProtKB-SubCell"/>
</dbReference>
<sequence>MSQRSEPEGGPDDTHVASDPKRPADHIDSDEREVQQPALGVVGWLRWFWRQLTSMRTAILLLLLLAVAAVPGSLVPQRSSDPNGVTQYYRDNPDLAPVLDWFSMFDVYTSPWFSAVYLLLFVSLIGCIIPRTKHHWQALRARPPRTPVRLSRLAGHRELRVGADAAGVDAARAIDEAAVVLKQQGYRVERYELRGQPSVSAERGYLRETGNLVFHTALVGILVAVAVGGGWGFSGQRVLVEGQSFVNTLSAYDSFNPGRFFDDAALDPYRLTLDDLDAVYETENLDAYGQPIDFTATVEVESRDGTVDPGTVKVNEPLRTHGTDVFLLGNGYAPTVTVRDPAGEVVFSDSIPFLPQDANLTSTGVIKVTDGLAEQLGFIGFFYPTQEVMSSGAYTSNYPDLVLPMLTLRGWSGDLGIDEGTPKSVYELDPEGMTPIAGGDADAPSIELMPGETAELPDGLGSITFEHADPDAVDGDFSHSVKRFASFDIHHDPVQGWVLTFAILILGGLMVSLFVPRRRVWVKARTEADGGFVLEYAGLARGEDHRLDEAVAAIAVKHAERLGIDPAAGAEPDARPETSST</sequence>
<feature type="region of interest" description="Disordered" evidence="6">
    <location>
        <begin position="1"/>
        <end position="32"/>
    </location>
</feature>
<evidence type="ECO:0000259" key="8">
    <source>
        <dbReference type="Pfam" id="PF05140"/>
    </source>
</evidence>
<dbReference type="KEGG" id="aarc:G127AT_09700"/>
<protein>
    <submittedName>
        <fullName evidence="9">Cytochrome c biogenesis protein ResB</fullName>
    </submittedName>
</protein>
<dbReference type="PANTHER" id="PTHR31566:SF0">
    <property type="entry name" value="CYTOCHROME C BIOGENESIS PROTEIN CCS1, CHLOROPLASTIC"/>
    <property type="match status" value="1"/>
</dbReference>
<keyword evidence="5 7" id="KW-0472">Membrane</keyword>
<gene>
    <name evidence="9" type="ORF">G127AT_09700</name>
</gene>
<comment type="subcellular location">
    <subcellularLocation>
        <location evidence="1">Membrane</location>
        <topology evidence="1">Multi-pass membrane protein</topology>
    </subcellularLocation>
</comment>